<feature type="binding site" evidence="12">
    <location>
        <position position="281"/>
    </location>
    <ligand>
        <name>[4Fe-4S] cluster</name>
        <dbReference type="ChEBI" id="CHEBI:49883"/>
        <label>2</label>
        <note>4Fe-4S-substrate</note>
    </ligand>
</feature>
<keyword evidence="9 12" id="KW-0501">Molybdenum cofactor biosynthesis</keyword>
<dbReference type="AlphaFoldDB" id="A0A7U7GDT8"/>
<dbReference type="GO" id="GO:0006777">
    <property type="term" value="P:Mo-molybdopterin cofactor biosynthetic process"/>
    <property type="evidence" value="ECO:0007669"/>
    <property type="project" value="UniProtKB-UniRule"/>
</dbReference>
<dbReference type="InterPro" id="IPR050105">
    <property type="entry name" value="MoCo_biosynth_MoaA/MoaC"/>
</dbReference>
<dbReference type="GO" id="GO:0005525">
    <property type="term" value="F:GTP binding"/>
    <property type="evidence" value="ECO:0007669"/>
    <property type="project" value="UniProtKB-UniRule"/>
</dbReference>
<dbReference type="InterPro" id="IPR010505">
    <property type="entry name" value="MoaA_twitch"/>
</dbReference>
<organism evidence="14 15">
    <name type="scientific">Candidatus Contendobacter odensis Run_B_J11</name>
    <dbReference type="NCBI Taxonomy" id="1400861"/>
    <lineage>
        <taxon>Bacteria</taxon>
        <taxon>Pseudomonadati</taxon>
        <taxon>Pseudomonadota</taxon>
        <taxon>Gammaproteobacteria</taxon>
        <taxon>Candidatus Competibacteraceae</taxon>
        <taxon>Candidatus Contendibacter</taxon>
    </lineage>
</organism>
<dbReference type="NCBIfam" id="TIGR02666">
    <property type="entry name" value="moaA"/>
    <property type="match status" value="1"/>
</dbReference>
<dbReference type="InterPro" id="IPR013785">
    <property type="entry name" value="Aldolase_TIM"/>
</dbReference>
<evidence type="ECO:0000256" key="2">
    <source>
        <dbReference type="ARBA" id="ARBA00022485"/>
    </source>
</evidence>
<comment type="cofactor">
    <cofactor evidence="12">
        <name>[4Fe-4S] cluster</name>
        <dbReference type="ChEBI" id="CHEBI:49883"/>
    </cofactor>
    <text evidence="12">Binds 2 [4Fe-4S] clusters. Binds 1 [4Fe-4S] cluster coordinated with 3 cysteines and an exchangeable S-adenosyl-L-methionine and 1 [4Fe-4S] cluster coordinated with 3 cysteines and the GTP-derived substrate.</text>
</comment>
<keyword evidence="8 12" id="KW-0342">GTP-binding</keyword>
<comment type="catalytic activity">
    <reaction evidence="11 12">
        <text>GTP + AH2 + S-adenosyl-L-methionine = (8S)-3',8-cyclo-7,8-dihydroguanosine 5'-triphosphate + 5'-deoxyadenosine + L-methionine + A + H(+)</text>
        <dbReference type="Rhea" id="RHEA:49576"/>
        <dbReference type="ChEBI" id="CHEBI:13193"/>
        <dbReference type="ChEBI" id="CHEBI:15378"/>
        <dbReference type="ChEBI" id="CHEBI:17319"/>
        <dbReference type="ChEBI" id="CHEBI:17499"/>
        <dbReference type="ChEBI" id="CHEBI:37565"/>
        <dbReference type="ChEBI" id="CHEBI:57844"/>
        <dbReference type="ChEBI" id="CHEBI:59789"/>
        <dbReference type="ChEBI" id="CHEBI:131766"/>
        <dbReference type="EC" id="4.1.99.22"/>
    </reaction>
</comment>
<dbReference type="Proteomes" id="UP000019184">
    <property type="component" value="Unassembled WGS sequence"/>
</dbReference>
<dbReference type="SFLD" id="SFLDS00029">
    <property type="entry name" value="Radical_SAM"/>
    <property type="match status" value="1"/>
</dbReference>
<dbReference type="GO" id="GO:0061799">
    <property type="term" value="F:cyclic pyranopterin monophosphate synthase activity"/>
    <property type="evidence" value="ECO:0007669"/>
    <property type="project" value="TreeGrafter"/>
</dbReference>
<keyword evidence="6 12" id="KW-0408">Iron</keyword>
<dbReference type="GO" id="GO:0051539">
    <property type="term" value="F:4 iron, 4 sulfur cluster binding"/>
    <property type="evidence" value="ECO:0007669"/>
    <property type="project" value="UniProtKB-UniRule"/>
</dbReference>
<evidence type="ECO:0000256" key="6">
    <source>
        <dbReference type="ARBA" id="ARBA00023004"/>
    </source>
</evidence>
<dbReference type="InterPro" id="IPR000385">
    <property type="entry name" value="MoaA_NifB_PqqE_Fe-S-bd_CS"/>
</dbReference>
<keyword evidence="15" id="KW-1185">Reference proteome</keyword>
<dbReference type="SFLD" id="SFLDG01386">
    <property type="entry name" value="main_SPASM_domain-containing"/>
    <property type="match status" value="1"/>
</dbReference>
<feature type="binding site" evidence="12">
    <location>
        <begin position="283"/>
        <end position="285"/>
    </location>
    <ligand>
        <name>GTP</name>
        <dbReference type="ChEBI" id="CHEBI:37565"/>
    </ligand>
</feature>
<keyword evidence="3 12" id="KW-0949">S-adenosyl-L-methionine</keyword>
<gene>
    <name evidence="12 14" type="primary">moaA</name>
    <name evidence="14" type="ORF">BN874_460010</name>
</gene>
<dbReference type="GO" id="GO:0061798">
    <property type="term" value="F:GTP 3',8'-cyclase activity"/>
    <property type="evidence" value="ECO:0007669"/>
    <property type="project" value="UniProtKB-UniRule"/>
</dbReference>
<dbReference type="EMBL" id="CBTK010000261">
    <property type="protein sequence ID" value="CDH46389.1"/>
    <property type="molecule type" value="Genomic_DNA"/>
</dbReference>
<feature type="binding site" evidence="12">
    <location>
        <position position="48"/>
    </location>
    <ligand>
        <name>[4Fe-4S] cluster</name>
        <dbReference type="ChEBI" id="CHEBI:49883"/>
        <label>1</label>
        <note>4Fe-4S-S-AdoMet</note>
    </ligand>
</feature>
<evidence type="ECO:0000313" key="15">
    <source>
        <dbReference type="Proteomes" id="UP000019184"/>
    </source>
</evidence>
<dbReference type="PROSITE" id="PS51918">
    <property type="entry name" value="RADICAL_SAM"/>
    <property type="match status" value="1"/>
</dbReference>
<dbReference type="CDD" id="cd21117">
    <property type="entry name" value="Twitch_MoaA"/>
    <property type="match status" value="1"/>
</dbReference>
<comment type="subunit">
    <text evidence="12">Monomer and homodimer.</text>
</comment>
<dbReference type="SFLD" id="SFLDG01383">
    <property type="entry name" value="cyclic_pyranopterin_phosphate"/>
    <property type="match status" value="1"/>
</dbReference>
<dbReference type="UniPathway" id="UPA00344"/>
<keyword evidence="7 12" id="KW-0411">Iron-sulfur</keyword>
<protein>
    <recommendedName>
        <fullName evidence="1 12">GTP 3',8-cyclase</fullName>
        <ecNumber evidence="1 12">4.1.99.22</ecNumber>
    </recommendedName>
    <alternativeName>
        <fullName evidence="12">Molybdenum cofactor biosynthesis protein A</fullName>
    </alternativeName>
</protein>
<keyword evidence="2 12" id="KW-0004">4Fe-4S</keyword>
<dbReference type="CDD" id="cd01335">
    <property type="entry name" value="Radical_SAM"/>
    <property type="match status" value="1"/>
</dbReference>
<comment type="similarity">
    <text evidence="12">Belongs to the radical SAM superfamily. MoaA family.</text>
</comment>
<dbReference type="InterPro" id="IPR040064">
    <property type="entry name" value="MoaA-like"/>
</dbReference>
<dbReference type="GO" id="GO:0046872">
    <property type="term" value="F:metal ion binding"/>
    <property type="evidence" value="ECO:0007669"/>
    <property type="project" value="UniProtKB-KW"/>
</dbReference>
<dbReference type="SUPFAM" id="SSF102114">
    <property type="entry name" value="Radical SAM enzymes"/>
    <property type="match status" value="1"/>
</dbReference>
<dbReference type="GO" id="GO:1904047">
    <property type="term" value="F:S-adenosyl-L-methionine binding"/>
    <property type="evidence" value="ECO:0007669"/>
    <property type="project" value="UniProtKB-UniRule"/>
</dbReference>
<comment type="function">
    <text evidence="12">Catalyzes the cyclization of GTP to (8S)-3',8-cyclo-7,8-dihydroguanosine 5'-triphosphate.</text>
</comment>
<evidence type="ECO:0000256" key="9">
    <source>
        <dbReference type="ARBA" id="ARBA00023150"/>
    </source>
</evidence>
<feature type="binding site" evidence="12">
    <location>
        <position position="214"/>
    </location>
    <ligand>
        <name>S-adenosyl-L-methionine</name>
        <dbReference type="ChEBI" id="CHEBI:59789"/>
    </ligand>
</feature>
<evidence type="ECO:0000256" key="12">
    <source>
        <dbReference type="HAMAP-Rule" id="MF_01225"/>
    </source>
</evidence>
<evidence type="ECO:0000256" key="3">
    <source>
        <dbReference type="ARBA" id="ARBA00022691"/>
    </source>
</evidence>
<dbReference type="InterPro" id="IPR006638">
    <property type="entry name" value="Elp3/MiaA/NifB-like_rSAM"/>
</dbReference>
<accession>A0A7U7GDT8</accession>
<feature type="binding site" evidence="12">
    <location>
        <position position="90"/>
    </location>
    <ligand>
        <name>S-adenosyl-L-methionine</name>
        <dbReference type="ChEBI" id="CHEBI:59789"/>
    </ligand>
</feature>
<proteinExistence type="inferred from homology"/>
<feature type="binding site" evidence="12">
    <location>
        <position position="143"/>
    </location>
    <ligand>
        <name>S-adenosyl-L-methionine</name>
        <dbReference type="ChEBI" id="CHEBI:59789"/>
    </ligand>
</feature>
<dbReference type="Pfam" id="PF06463">
    <property type="entry name" value="Mob_synth_C"/>
    <property type="match status" value="1"/>
</dbReference>
<feature type="binding site" evidence="12">
    <location>
        <position position="86"/>
    </location>
    <ligand>
        <name>GTP</name>
        <dbReference type="ChEBI" id="CHEBI:37565"/>
    </ligand>
</feature>
<keyword evidence="10 12" id="KW-0456">Lyase</keyword>
<evidence type="ECO:0000256" key="5">
    <source>
        <dbReference type="ARBA" id="ARBA00022741"/>
    </source>
</evidence>
<dbReference type="InterPro" id="IPR007197">
    <property type="entry name" value="rSAM"/>
</dbReference>
<sequence length="352" mass="39081">MPIPSGSNILAPDPSPKGWGENAPLVDRFGRSVNYVRFSVTDRCDFRCVYCMSERMTFLPRAKVLTLEELATLGRAFVELGVRKIRITGGEPLVRQNVLWLLQQLGRLRDHGLAELVLTTNGSQLERMAAELKAAGVARINISLDSLDPERFRRITRVGELDTVLRGIRSAQAAGFQRLKLNAVILKGRNHDEVAALARFAIENGLDISYIEEMPLGAMGDHDRAELYYSSDAIRADLARVFTLTPTTESSGGPSRYYRVSGTDSRIGFISPHSHNFCGDCNRVRVSAEGRLLLCLGQEHSVDLRHVLRAHPGDHERLKQAIVTSMDIKPRGHNFQLGGQPVILRYMSHTGG</sequence>
<evidence type="ECO:0000256" key="8">
    <source>
        <dbReference type="ARBA" id="ARBA00023134"/>
    </source>
</evidence>
<feature type="binding site" evidence="12">
    <location>
        <position position="295"/>
    </location>
    <ligand>
        <name>[4Fe-4S] cluster</name>
        <dbReference type="ChEBI" id="CHEBI:49883"/>
        <label>2</label>
        <note>4Fe-4S-substrate</note>
    </ligand>
</feature>
<dbReference type="InterPro" id="IPR013483">
    <property type="entry name" value="MoaA"/>
</dbReference>
<dbReference type="PANTHER" id="PTHR22960">
    <property type="entry name" value="MOLYBDOPTERIN COFACTOR SYNTHESIS PROTEIN A"/>
    <property type="match status" value="1"/>
</dbReference>
<feature type="binding site" evidence="12">
    <location>
        <position position="37"/>
    </location>
    <ligand>
        <name>GTP</name>
        <dbReference type="ChEBI" id="CHEBI:37565"/>
    </ligand>
</feature>
<reference evidence="14 15" key="1">
    <citation type="journal article" date="2014" name="ISME J.">
        <title>Candidatus Competibacter-lineage genomes retrieved from metagenomes reveal functional metabolic diversity.</title>
        <authorList>
            <person name="McIlroy S.J."/>
            <person name="Albertsen M."/>
            <person name="Andresen E.K."/>
            <person name="Saunders A.M."/>
            <person name="Kristiansen R."/>
            <person name="Stokholm-Bjerregaard M."/>
            <person name="Nielsen K.L."/>
            <person name="Nielsen P.H."/>
        </authorList>
    </citation>
    <scope>NUCLEOTIDE SEQUENCE [LARGE SCALE GENOMIC DNA]</scope>
    <source>
        <strain evidence="14 15">Run_B_J11</strain>
    </source>
</reference>
<feature type="binding site" evidence="12">
    <location>
        <position position="50"/>
    </location>
    <ligand>
        <name>S-adenosyl-L-methionine</name>
        <dbReference type="ChEBI" id="CHEBI:59789"/>
    </ligand>
</feature>
<dbReference type="SMART" id="SM00729">
    <property type="entry name" value="Elp3"/>
    <property type="match status" value="1"/>
</dbReference>
<feature type="binding site" evidence="12">
    <location>
        <position position="51"/>
    </location>
    <ligand>
        <name>[4Fe-4S] cluster</name>
        <dbReference type="ChEBI" id="CHEBI:49883"/>
        <label>1</label>
        <note>4Fe-4S-S-AdoMet</note>
    </ligand>
</feature>
<keyword evidence="4 12" id="KW-0479">Metal-binding</keyword>
<feature type="binding site" evidence="12">
    <location>
        <position position="278"/>
    </location>
    <ligand>
        <name>[4Fe-4S] cluster</name>
        <dbReference type="ChEBI" id="CHEBI:49883"/>
        <label>2</label>
        <note>4Fe-4S-substrate</note>
    </ligand>
</feature>
<evidence type="ECO:0000256" key="7">
    <source>
        <dbReference type="ARBA" id="ARBA00023014"/>
    </source>
</evidence>
<comment type="pathway">
    <text evidence="12">Cofactor biosynthesis; molybdopterin biosynthesis.</text>
</comment>
<evidence type="ECO:0000256" key="11">
    <source>
        <dbReference type="ARBA" id="ARBA00048697"/>
    </source>
</evidence>
<feature type="binding site" evidence="12">
    <location>
        <position position="119"/>
    </location>
    <ligand>
        <name>GTP</name>
        <dbReference type="ChEBI" id="CHEBI:37565"/>
    </ligand>
</feature>
<keyword evidence="5 12" id="KW-0547">Nucleotide-binding</keyword>
<comment type="caution">
    <text evidence="14">The sequence shown here is derived from an EMBL/GenBank/DDBJ whole genome shotgun (WGS) entry which is preliminary data.</text>
</comment>
<dbReference type="HAMAP" id="MF_01225_B">
    <property type="entry name" value="MoaA_B"/>
    <property type="match status" value="1"/>
</dbReference>
<dbReference type="Pfam" id="PF04055">
    <property type="entry name" value="Radical_SAM"/>
    <property type="match status" value="1"/>
</dbReference>
<dbReference type="InterPro" id="IPR058240">
    <property type="entry name" value="rSAM_sf"/>
</dbReference>
<dbReference type="SFLD" id="SFLDG01067">
    <property type="entry name" value="SPASM/twitch_domain_containing"/>
    <property type="match status" value="1"/>
</dbReference>
<dbReference type="EC" id="4.1.99.22" evidence="1 12"/>
<feature type="binding site" evidence="12">
    <location>
        <position position="180"/>
    </location>
    <ligand>
        <name>GTP</name>
        <dbReference type="ChEBI" id="CHEBI:37565"/>
    </ligand>
</feature>
<evidence type="ECO:0000259" key="13">
    <source>
        <dbReference type="PROSITE" id="PS51918"/>
    </source>
</evidence>
<dbReference type="PANTHER" id="PTHR22960:SF0">
    <property type="entry name" value="MOLYBDENUM COFACTOR BIOSYNTHESIS PROTEIN 1"/>
    <property type="match status" value="1"/>
</dbReference>
<evidence type="ECO:0000313" key="14">
    <source>
        <dbReference type="EMBL" id="CDH46389.1"/>
    </source>
</evidence>
<evidence type="ECO:0000256" key="10">
    <source>
        <dbReference type="ARBA" id="ARBA00023239"/>
    </source>
</evidence>
<dbReference type="PROSITE" id="PS01305">
    <property type="entry name" value="MOAA_NIFB_PQQE"/>
    <property type="match status" value="1"/>
</dbReference>
<evidence type="ECO:0000256" key="1">
    <source>
        <dbReference type="ARBA" id="ARBA00012167"/>
    </source>
</evidence>
<dbReference type="Gene3D" id="3.20.20.70">
    <property type="entry name" value="Aldolase class I"/>
    <property type="match status" value="1"/>
</dbReference>
<name>A0A7U7GDT8_9GAMM</name>
<feature type="binding site" evidence="12">
    <location>
        <position position="44"/>
    </location>
    <ligand>
        <name>[4Fe-4S] cluster</name>
        <dbReference type="ChEBI" id="CHEBI:49883"/>
        <label>1</label>
        <note>4Fe-4S-S-AdoMet</note>
    </ligand>
</feature>
<evidence type="ECO:0000256" key="4">
    <source>
        <dbReference type="ARBA" id="ARBA00022723"/>
    </source>
</evidence>
<feature type="domain" description="Radical SAM core" evidence="13">
    <location>
        <begin position="28"/>
        <end position="254"/>
    </location>
</feature>